<keyword evidence="2" id="KW-0812">Transmembrane</keyword>
<evidence type="ECO:0000256" key="2">
    <source>
        <dbReference type="SAM" id="Phobius"/>
    </source>
</evidence>
<dbReference type="KEGG" id="kba:A0U89_13985"/>
<dbReference type="OrthoDB" id="7226251at2"/>
<name>A0A1D8UXS5_9PROT</name>
<keyword evidence="2" id="KW-1133">Transmembrane helix</keyword>
<feature type="transmembrane region" description="Helical" evidence="2">
    <location>
        <begin position="20"/>
        <end position="39"/>
    </location>
</feature>
<dbReference type="AlphaFoldDB" id="A0A1D8UXS5"/>
<keyword evidence="2" id="KW-0472">Membrane</keyword>
<evidence type="ECO:0000313" key="3">
    <source>
        <dbReference type="EMBL" id="AOX18424.1"/>
    </source>
</evidence>
<organism evidence="3 4">
    <name type="scientific">Kozakia baliensis</name>
    <dbReference type="NCBI Taxonomy" id="153496"/>
    <lineage>
        <taxon>Bacteria</taxon>
        <taxon>Pseudomonadati</taxon>
        <taxon>Pseudomonadota</taxon>
        <taxon>Alphaproteobacteria</taxon>
        <taxon>Acetobacterales</taxon>
        <taxon>Acetobacteraceae</taxon>
        <taxon>Kozakia</taxon>
    </lineage>
</organism>
<proteinExistence type="predicted"/>
<dbReference type="CDD" id="cd16431">
    <property type="entry name" value="IcmE"/>
    <property type="match status" value="1"/>
</dbReference>
<keyword evidence="4" id="KW-1185">Reference proteome</keyword>
<dbReference type="Proteomes" id="UP000179145">
    <property type="component" value="Plasmid pKB14400_1"/>
</dbReference>
<accession>A0A1D8UXS5</accession>
<sequence>MAFKLKSPFTQAAAGGHRRILTLLGVAILAVTLVLVFSLRNSKREDPQSIAGTTPAVNPLPGGTNTDPRQDALRQQDMADASARAAKSGASYTPDIAPGASSKPPGGTEVGTDADAGMAKRLPADTASPSVNTPPPPAPVPTAPAYAAAPVDQDAVKQHAKLYAAALQNLKDGLAGRPPVTSIMYSVKEMTAARAAQQGHAEGNKSGTVPSQAATGSVVAAPRVLIPAGRGIFAHTVTATNSDLSGQIVLEADSGPVAGDRMIASVARAGGHMNRLVLTVQSIEHQGQTLPVQGVVVAPDTMEAAVASSVDQLYLQRFVLPAAAAFVQGLGTALEMTSNTVGSIGGLGNVNYVQKLNFPQQLGVAAGAAASQVNSSMMQQMPTQPRINMAANVNVGVMFLKNVALTR</sequence>
<dbReference type="InterPro" id="IPR049855">
    <property type="entry name" value="DotG/IcmE-like_C"/>
</dbReference>
<keyword evidence="3" id="KW-0614">Plasmid</keyword>
<evidence type="ECO:0000313" key="4">
    <source>
        <dbReference type="Proteomes" id="UP000179145"/>
    </source>
</evidence>
<dbReference type="RefSeq" id="WP_070403906.1">
    <property type="nucleotide sequence ID" value="NZ_BJVW01000016.1"/>
</dbReference>
<reference evidence="3 4" key="1">
    <citation type="journal article" date="2016" name="Microb. Cell Fact.">
        <title>Dissection of exopolysaccharide biosynthesis in Kozakia baliensis.</title>
        <authorList>
            <person name="Brandt J.U."/>
            <person name="Jakob F."/>
            <person name="Behr J."/>
            <person name="Geissler A.J."/>
            <person name="Vogel R.F."/>
        </authorList>
    </citation>
    <scope>NUCLEOTIDE SEQUENCE [LARGE SCALE GENOMIC DNA]</scope>
    <source>
        <strain evidence="3 4">DSM 14400</strain>
        <plasmid evidence="4">Plasmid pkb14400_1</plasmid>
    </source>
</reference>
<feature type="region of interest" description="Disordered" evidence="1">
    <location>
        <begin position="45"/>
        <end position="114"/>
    </location>
</feature>
<evidence type="ECO:0000256" key="1">
    <source>
        <dbReference type="SAM" id="MobiDB-lite"/>
    </source>
</evidence>
<gene>
    <name evidence="3" type="ORF">A0U89_13985</name>
</gene>
<dbReference type="EMBL" id="CP014675">
    <property type="protein sequence ID" value="AOX18424.1"/>
    <property type="molecule type" value="Genomic_DNA"/>
</dbReference>
<feature type="compositionally biased region" description="Low complexity" evidence="1">
    <location>
        <begin position="79"/>
        <end position="91"/>
    </location>
</feature>
<protein>
    <submittedName>
        <fullName evidence="3">Type IV secretion protein DotG</fullName>
    </submittedName>
</protein>
<geneLocation type="plasmid" evidence="4">
    <name>pkb14400_1</name>
</geneLocation>